<dbReference type="EMBL" id="JAUEPR010000326">
    <property type="protein sequence ID" value="KAK0458375.1"/>
    <property type="molecule type" value="Genomic_DNA"/>
</dbReference>
<feature type="active site" description="Proton donor/acceptor" evidence="5">
    <location>
        <position position="148"/>
    </location>
</feature>
<dbReference type="SUPFAM" id="SSF56219">
    <property type="entry name" value="DNase I-like"/>
    <property type="match status" value="1"/>
</dbReference>
<comment type="cofactor">
    <cofactor evidence="6">
        <name>Mg(2+)</name>
        <dbReference type="ChEBI" id="CHEBI:18420"/>
    </cofactor>
    <cofactor evidence="6">
        <name>Mn(2+)</name>
        <dbReference type="ChEBI" id="CHEBI:29035"/>
    </cofactor>
    <text evidence="6">Probably binds two magnesium or manganese ions per subunit.</text>
</comment>
<protein>
    <submittedName>
        <fullName evidence="9">Endonuclease/exonuclease/phosphatase</fullName>
    </submittedName>
</protein>
<sequence length="328" mass="38102">IGSLNISGRGGTNLKNFLDLRQIMRENNLAVVAIQESHLNDLLLMEVNTKLRGFQVVKGDMGNSTNTAGVAFMINNDILQQEGHTIKIKELIEGRALHVILPLKNGTQLELLNIYAPNVDTEMITFLENLILKMETSQELMNPTILGDFNWTENALDRYPMREEPNERVRALFNEIFARWNLIDGWRTTNSNVREFTHRHVNGNKTISASRLDKIYISRDNFIWSFEWKIQRTYISDHDMVMVTLVDEKLPYLGKGLWRLRPDTLKDKAFRARAKALLIEAQDSITTYKIRTKAMTEEQILYIRKERSIQHIILELKQKIQQIAKHVD</sequence>
<dbReference type="GO" id="GO:0008081">
    <property type="term" value="F:phosphoric diester hydrolase activity"/>
    <property type="evidence" value="ECO:0007669"/>
    <property type="project" value="TreeGrafter"/>
</dbReference>
<dbReference type="GO" id="GO:0008311">
    <property type="term" value="F:double-stranded DNA 3'-5' DNA exonuclease activity"/>
    <property type="evidence" value="ECO:0007669"/>
    <property type="project" value="TreeGrafter"/>
</dbReference>
<feature type="active site" description="Proton acceptor" evidence="5">
    <location>
        <position position="238"/>
    </location>
</feature>
<dbReference type="InterPro" id="IPR004808">
    <property type="entry name" value="AP_endonuc_1"/>
</dbReference>
<evidence type="ECO:0000256" key="6">
    <source>
        <dbReference type="PIRSR" id="PIRSR604808-2"/>
    </source>
</evidence>
<feature type="binding site" evidence="6">
    <location>
        <position position="5"/>
    </location>
    <ligand>
        <name>Mg(2+)</name>
        <dbReference type="ChEBI" id="CHEBI:18420"/>
        <label>1</label>
    </ligand>
</feature>
<dbReference type="GO" id="GO:0005634">
    <property type="term" value="C:nucleus"/>
    <property type="evidence" value="ECO:0007669"/>
    <property type="project" value="TreeGrafter"/>
</dbReference>
<evidence type="ECO:0000259" key="8">
    <source>
        <dbReference type="Pfam" id="PF03372"/>
    </source>
</evidence>
<keyword evidence="2 6" id="KW-0479">Metal-binding</keyword>
<feature type="site" description="Important for catalytic activity" evidence="7">
    <location>
        <position position="213"/>
    </location>
</feature>
<evidence type="ECO:0000313" key="10">
    <source>
        <dbReference type="Proteomes" id="UP001175227"/>
    </source>
</evidence>
<feature type="site" description="Interaction with DNA substrate" evidence="7">
    <location>
        <position position="238"/>
    </location>
</feature>
<feature type="non-terminal residue" evidence="9">
    <location>
        <position position="1"/>
    </location>
</feature>
<feature type="binding site" evidence="6">
    <location>
        <position position="150"/>
    </location>
    <ligand>
        <name>Mg(2+)</name>
        <dbReference type="ChEBI" id="CHEBI:18420"/>
        <label>1</label>
    </ligand>
</feature>
<evidence type="ECO:0000256" key="4">
    <source>
        <dbReference type="ARBA" id="ARBA00022842"/>
    </source>
</evidence>
<dbReference type="GO" id="GO:0003906">
    <property type="term" value="F:DNA-(apurinic or apyrimidinic site) endonuclease activity"/>
    <property type="evidence" value="ECO:0007669"/>
    <property type="project" value="TreeGrafter"/>
</dbReference>
<dbReference type="PANTHER" id="PTHR22748">
    <property type="entry name" value="AP ENDONUCLEASE"/>
    <property type="match status" value="1"/>
</dbReference>
<keyword evidence="9" id="KW-0540">Nuclease</keyword>
<evidence type="ECO:0000256" key="7">
    <source>
        <dbReference type="PIRSR" id="PIRSR604808-3"/>
    </source>
</evidence>
<feature type="binding site" evidence="6">
    <location>
        <position position="237"/>
    </location>
    <ligand>
        <name>Mg(2+)</name>
        <dbReference type="ChEBI" id="CHEBI:18420"/>
        <label>1</label>
    </ligand>
</feature>
<evidence type="ECO:0000256" key="5">
    <source>
        <dbReference type="PIRSR" id="PIRSR604808-1"/>
    </source>
</evidence>
<evidence type="ECO:0000256" key="2">
    <source>
        <dbReference type="ARBA" id="ARBA00022723"/>
    </source>
</evidence>
<dbReference type="AlphaFoldDB" id="A0AA39N5U2"/>
<feature type="active site" evidence="5">
    <location>
        <position position="115"/>
    </location>
</feature>
<keyword evidence="3" id="KW-0378">Hydrolase</keyword>
<dbReference type="InterPro" id="IPR005135">
    <property type="entry name" value="Endo/exonuclease/phosphatase"/>
</dbReference>
<keyword evidence="4 6" id="KW-0460">Magnesium</keyword>
<feature type="domain" description="Endonuclease/exonuclease/phosphatase" evidence="8">
    <location>
        <begin position="3"/>
        <end position="238"/>
    </location>
</feature>
<feature type="binding site" evidence="6">
    <location>
        <position position="36"/>
    </location>
    <ligand>
        <name>Mg(2+)</name>
        <dbReference type="ChEBI" id="CHEBI:18420"/>
        <label>1</label>
    </ligand>
</feature>
<keyword evidence="10" id="KW-1185">Reference proteome</keyword>
<accession>A0AA39N5U2</accession>
<dbReference type="InterPro" id="IPR036691">
    <property type="entry name" value="Endo/exonu/phosph_ase_sf"/>
</dbReference>
<comment type="caution">
    <text evidence="9">The sequence shown here is derived from an EMBL/GenBank/DDBJ whole genome shotgun (WGS) entry which is preliminary data.</text>
</comment>
<feature type="site" description="Transition state stabilizer" evidence="7">
    <location>
        <position position="150"/>
    </location>
</feature>
<feature type="binding site" evidence="6">
    <location>
        <position position="238"/>
    </location>
    <ligand>
        <name>Mg(2+)</name>
        <dbReference type="ChEBI" id="CHEBI:18420"/>
        <label>1</label>
    </ligand>
</feature>
<reference evidence="9" key="1">
    <citation type="submission" date="2023-06" db="EMBL/GenBank/DDBJ databases">
        <authorList>
            <consortium name="Lawrence Berkeley National Laboratory"/>
            <person name="Ahrendt S."/>
            <person name="Sahu N."/>
            <person name="Indic B."/>
            <person name="Wong-Bajracharya J."/>
            <person name="Merenyi Z."/>
            <person name="Ke H.-M."/>
            <person name="Monk M."/>
            <person name="Kocsube S."/>
            <person name="Drula E."/>
            <person name="Lipzen A."/>
            <person name="Balint B."/>
            <person name="Henrissat B."/>
            <person name="Andreopoulos B."/>
            <person name="Martin F.M."/>
            <person name="Harder C.B."/>
            <person name="Rigling D."/>
            <person name="Ford K.L."/>
            <person name="Foster G.D."/>
            <person name="Pangilinan J."/>
            <person name="Papanicolaou A."/>
            <person name="Barry K."/>
            <person name="LaButti K."/>
            <person name="Viragh M."/>
            <person name="Koriabine M."/>
            <person name="Yan M."/>
            <person name="Riley R."/>
            <person name="Champramary S."/>
            <person name="Plett K.L."/>
            <person name="Tsai I.J."/>
            <person name="Slot J."/>
            <person name="Sipos G."/>
            <person name="Plett J."/>
            <person name="Nagy L.G."/>
            <person name="Grigoriev I.V."/>
        </authorList>
    </citation>
    <scope>NUCLEOTIDE SEQUENCE</scope>
    <source>
        <strain evidence="9">ICMP 16352</strain>
    </source>
</reference>
<keyword evidence="6" id="KW-0464">Manganese</keyword>
<dbReference type="GO" id="GO:0006284">
    <property type="term" value="P:base-excision repair"/>
    <property type="evidence" value="ECO:0007669"/>
    <property type="project" value="TreeGrafter"/>
</dbReference>
<gene>
    <name evidence="9" type="ORF">IW261DRAFT_1303317</name>
</gene>
<organism evidence="9 10">
    <name type="scientific">Armillaria novae-zelandiae</name>
    <dbReference type="NCBI Taxonomy" id="153914"/>
    <lineage>
        <taxon>Eukaryota</taxon>
        <taxon>Fungi</taxon>
        <taxon>Dikarya</taxon>
        <taxon>Basidiomycota</taxon>
        <taxon>Agaricomycotina</taxon>
        <taxon>Agaricomycetes</taxon>
        <taxon>Agaricomycetidae</taxon>
        <taxon>Agaricales</taxon>
        <taxon>Marasmiineae</taxon>
        <taxon>Physalacriaceae</taxon>
        <taxon>Armillaria</taxon>
    </lineage>
</organism>
<dbReference type="Pfam" id="PF03372">
    <property type="entry name" value="Exo_endo_phos"/>
    <property type="match status" value="1"/>
</dbReference>
<dbReference type="GO" id="GO:0046872">
    <property type="term" value="F:metal ion binding"/>
    <property type="evidence" value="ECO:0007669"/>
    <property type="project" value="UniProtKB-KW"/>
</dbReference>
<evidence type="ECO:0000313" key="9">
    <source>
        <dbReference type="EMBL" id="KAK0458375.1"/>
    </source>
</evidence>
<feature type="non-terminal residue" evidence="9">
    <location>
        <position position="328"/>
    </location>
</feature>
<feature type="binding site" evidence="6">
    <location>
        <position position="148"/>
    </location>
    <ligand>
        <name>Mg(2+)</name>
        <dbReference type="ChEBI" id="CHEBI:18420"/>
        <label>1</label>
    </ligand>
</feature>
<dbReference type="Gene3D" id="3.60.10.10">
    <property type="entry name" value="Endonuclease/exonuclease/phosphatase"/>
    <property type="match status" value="1"/>
</dbReference>
<evidence type="ECO:0000256" key="3">
    <source>
        <dbReference type="ARBA" id="ARBA00022801"/>
    </source>
</evidence>
<proteinExistence type="inferred from homology"/>
<evidence type="ECO:0000256" key="1">
    <source>
        <dbReference type="ARBA" id="ARBA00007092"/>
    </source>
</evidence>
<dbReference type="PANTHER" id="PTHR22748:SF4">
    <property type="entry name" value="DNA-(APURINIC OR APYRIMIDINIC SITE) ENDONUCLEASE 2"/>
    <property type="match status" value="1"/>
</dbReference>
<name>A0AA39N5U2_9AGAR</name>
<keyword evidence="9" id="KW-0255">Endonuclease</keyword>
<dbReference type="Proteomes" id="UP001175227">
    <property type="component" value="Unassembled WGS sequence"/>
</dbReference>
<comment type="similarity">
    <text evidence="1">Belongs to the DNA repair enzymes AP/ExoA family.</text>
</comment>